<dbReference type="EMBL" id="JAUIRO010000007">
    <property type="protein sequence ID" value="KAK0706287.1"/>
    <property type="molecule type" value="Genomic_DNA"/>
</dbReference>
<feature type="compositionally biased region" description="Basic and acidic residues" evidence="1">
    <location>
        <begin position="319"/>
        <end position="330"/>
    </location>
</feature>
<accession>A0AA39ZZ38</accession>
<feature type="region of interest" description="Disordered" evidence="1">
    <location>
        <begin position="17"/>
        <end position="420"/>
    </location>
</feature>
<feature type="compositionally biased region" description="Basic residues" evidence="1">
    <location>
        <begin position="286"/>
        <end position="296"/>
    </location>
</feature>
<feature type="compositionally biased region" description="Polar residues" evidence="1">
    <location>
        <begin position="54"/>
        <end position="65"/>
    </location>
</feature>
<dbReference type="Proteomes" id="UP001172101">
    <property type="component" value="Unassembled WGS sequence"/>
</dbReference>
<organism evidence="3 4">
    <name type="scientific">Lasiosphaeria miniovina</name>
    <dbReference type="NCBI Taxonomy" id="1954250"/>
    <lineage>
        <taxon>Eukaryota</taxon>
        <taxon>Fungi</taxon>
        <taxon>Dikarya</taxon>
        <taxon>Ascomycota</taxon>
        <taxon>Pezizomycotina</taxon>
        <taxon>Sordariomycetes</taxon>
        <taxon>Sordariomycetidae</taxon>
        <taxon>Sordariales</taxon>
        <taxon>Lasiosphaeriaceae</taxon>
        <taxon>Lasiosphaeria</taxon>
    </lineage>
</organism>
<feature type="compositionally biased region" description="Basic residues" evidence="1">
    <location>
        <begin position="371"/>
        <end position="380"/>
    </location>
</feature>
<feature type="compositionally biased region" description="Basic residues" evidence="1">
    <location>
        <begin position="242"/>
        <end position="256"/>
    </location>
</feature>
<evidence type="ECO:0000256" key="1">
    <source>
        <dbReference type="SAM" id="MobiDB-lite"/>
    </source>
</evidence>
<feature type="compositionally biased region" description="Acidic residues" evidence="1">
    <location>
        <begin position="172"/>
        <end position="182"/>
    </location>
</feature>
<feature type="chain" id="PRO_5041407535" evidence="2">
    <location>
        <begin position="18"/>
        <end position="541"/>
    </location>
</feature>
<feature type="compositionally biased region" description="Basic and acidic residues" evidence="1">
    <location>
        <begin position="153"/>
        <end position="170"/>
    </location>
</feature>
<feature type="compositionally biased region" description="Basic residues" evidence="1">
    <location>
        <begin position="107"/>
        <end position="120"/>
    </location>
</feature>
<evidence type="ECO:0000313" key="4">
    <source>
        <dbReference type="Proteomes" id="UP001172101"/>
    </source>
</evidence>
<proteinExistence type="predicted"/>
<dbReference type="AlphaFoldDB" id="A0AA39ZZ38"/>
<reference evidence="3" key="1">
    <citation type="submission" date="2023-06" db="EMBL/GenBank/DDBJ databases">
        <title>Genome-scale phylogeny and comparative genomics of the fungal order Sordariales.</title>
        <authorList>
            <consortium name="Lawrence Berkeley National Laboratory"/>
            <person name="Hensen N."/>
            <person name="Bonometti L."/>
            <person name="Westerberg I."/>
            <person name="Brannstrom I.O."/>
            <person name="Guillou S."/>
            <person name="Cros-Aarteil S."/>
            <person name="Calhoun S."/>
            <person name="Haridas S."/>
            <person name="Kuo A."/>
            <person name="Mondo S."/>
            <person name="Pangilinan J."/>
            <person name="Riley R."/>
            <person name="LaButti K."/>
            <person name="Andreopoulos B."/>
            <person name="Lipzen A."/>
            <person name="Chen C."/>
            <person name="Yanf M."/>
            <person name="Daum C."/>
            <person name="Ng V."/>
            <person name="Clum A."/>
            <person name="Steindorff A."/>
            <person name="Ohm R."/>
            <person name="Martin F."/>
            <person name="Silar P."/>
            <person name="Natvig D."/>
            <person name="Lalanne C."/>
            <person name="Gautier V."/>
            <person name="Ament-velasquez S.L."/>
            <person name="Kruys A."/>
            <person name="Hutchinson M.I."/>
            <person name="Powell A.J."/>
            <person name="Barry K."/>
            <person name="Miller A.N."/>
            <person name="Grigoriev I.V."/>
            <person name="Debuchy R."/>
            <person name="Gladieux P."/>
            <person name="Thoren M.H."/>
            <person name="Johannesson H."/>
        </authorList>
    </citation>
    <scope>NUCLEOTIDE SEQUENCE</scope>
    <source>
        <strain evidence="3">SMH2392-1A</strain>
    </source>
</reference>
<protein>
    <submittedName>
        <fullName evidence="3">Uncharacterized protein</fullName>
    </submittedName>
</protein>
<feature type="compositionally biased region" description="Polar residues" evidence="1">
    <location>
        <begin position="138"/>
        <end position="147"/>
    </location>
</feature>
<evidence type="ECO:0000256" key="2">
    <source>
        <dbReference type="SAM" id="SignalP"/>
    </source>
</evidence>
<dbReference type="GeneID" id="85323699"/>
<dbReference type="RefSeq" id="XP_060291381.1">
    <property type="nucleotide sequence ID" value="XM_060440429.1"/>
</dbReference>
<gene>
    <name evidence="3" type="ORF">B0T26DRAFT_679994</name>
</gene>
<comment type="caution">
    <text evidence="3">The sequence shown here is derived from an EMBL/GenBank/DDBJ whole genome shotgun (WGS) entry which is preliminary data.</text>
</comment>
<keyword evidence="2" id="KW-0732">Signal</keyword>
<evidence type="ECO:0000313" key="3">
    <source>
        <dbReference type="EMBL" id="KAK0706287.1"/>
    </source>
</evidence>
<name>A0AA39ZZ38_9PEZI</name>
<keyword evidence="4" id="KW-1185">Reference proteome</keyword>
<sequence>MALAVLLVSVSVNTVSSVGEGGTRELPAVEVAEPVDESVSSPQQKTDGPAEPNRSVSPGNASEAGQESDLEDASYGNAKCQESASCHDLASEGNGHDDIEPPQAKSKSSRKRTTRRCGIRRSHDISLDIDEEDGIEARQQTEGQGKSQHLGRRQHDSAEVDDDGMSHPAEDSAGEQAEEDDDTIRPSPRKRRKADSPTRSALPRSTIGLHIRSDDDVPPLGEARTSPPGEVGGRMVLDAPQRRRLHRRLSRPFYLRHRTDNHRESASYHEVSNGDDGNDDDEPSRTKPKSGQRKAAVHSGTRPSREVSNIDSDEINAEAVRRTDGQDKSRYRLGRRRSNRAEVDDEDSFHPSGDSDGGQDEEDGDTCPPPYKRHKLRSRTRSTLARAAARGQIRSDGGLSRARQGKTSSLGPRHSIRGEEGDQYVPTAKFEEWPLQNAALKRAVVKGMPTFQLQFTWGSYAEHEDKGHATRNPQHKLPAESHLHRKRSYGSRLSFTPEEDGLLVDLKKQKLSCGRKSISSSRTPFYGKAGLWGLYRRAAPS</sequence>
<feature type="compositionally biased region" description="Basic and acidic residues" evidence="1">
    <location>
        <begin position="257"/>
        <end position="267"/>
    </location>
</feature>
<feature type="signal peptide" evidence="2">
    <location>
        <begin position="1"/>
        <end position="17"/>
    </location>
</feature>
<feature type="compositionally biased region" description="Low complexity" evidence="1">
    <location>
        <begin position="381"/>
        <end position="390"/>
    </location>
</feature>